<dbReference type="RefSeq" id="WP_023065134.1">
    <property type="nucleotide sequence ID" value="NZ_AUZM01000008.1"/>
</dbReference>
<keyword evidence="2" id="KW-1185">Reference proteome</keyword>
<reference evidence="1 2" key="1">
    <citation type="journal article" date="2013" name="Front. Microbiol.">
        <title>Comparative genomic analyses of the cyanobacterium, Lyngbya aestuarii BL J, a powerful hydrogen producer.</title>
        <authorList>
            <person name="Kothari A."/>
            <person name="Vaughn M."/>
            <person name="Garcia-Pichel F."/>
        </authorList>
    </citation>
    <scope>NUCLEOTIDE SEQUENCE [LARGE SCALE GENOMIC DNA]</scope>
    <source>
        <strain evidence="1 2">BL J</strain>
    </source>
</reference>
<evidence type="ECO:0000313" key="1">
    <source>
        <dbReference type="EMBL" id="ERT08788.1"/>
    </source>
</evidence>
<dbReference type="Proteomes" id="UP000017127">
    <property type="component" value="Unassembled WGS sequence"/>
</dbReference>
<accession>U7QLN0</accession>
<evidence type="ECO:0000313" key="2">
    <source>
        <dbReference type="Proteomes" id="UP000017127"/>
    </source>
</evidence>
<proteinExistence type="predicted"/>
<organism evidence="1 2">
    <name type="scientific">Lyngbya aestuarii BL J</name>
    <dbReference type="NCBI Taxonomy" id="1348334"/>
    <lineage>
        <taxon>Bacteria</taxon>
        <taxon>Bacillati</taxon>
        <taxon>Cyanobacteriota</taxon>
        <taxon>Cyanophyceae</taxon>
        <taxon>Oscillatoriophycideae</taxon>
        <taxon>Oscillatoriales</taxon>
        <taxon>Microcoleaceae</taxon>
        <taxon>Lyngbya</taxon>
    </lineage>
</organism>
<comment type="caution">
    <text evidence="1">The sequence shown here is derived from an EMBL/GenBank/DDBJ whole genome shotgun (WGS) entry which is preliminary data.</text>
</comment>
<sequence>MLVISFKTQKLRNEWKYFFDVWLHSANIKTQDYSRIDELKFSLSVINYAAIGDDEKTYWERIKQIDFTLKSEEVEQQRSLESLDKFQQADSEIPTSNEQIIDVTGIQATVL</sequence>
<name>U7QLN0_9CYAN</name>
<dbReference type="AlphaFoldDB" id="U7QLN0"/>
<dbReference type="EMBL" id="AUZM01000008">
    <property type="protein sequence ID" value="ERT08788.1"/>
    <property type="molecule type" value="Genomic_DNA"/>
</dbReference>
<protein>
    <submittedName>
        <fullName evidence="1">Uncharacterized protein</fullName>
    </submittedName>
</protein>
<gene>
    <name evidence="1" type="ORF">M595_1255</name>
</gene>